<dbReference type="GO" id="GO:0042025">
    <property type="term" value="C:host cell nucleus"/>
    <property type="evidence" value="ECO:0007669"/>
    <property type="project" value="UniProtKB-SubCell"/>
</dbReference>
<evidence type="ECO:0000313" key="16">
    <source>
        <dbReference type="EMBL" id="ABB85357.1"/>
    </source>
</evidence>
<dbReference type="GO" id="GO:0046718">
    <property type="term" value="P:symbiont entry into host cell"/>
    <property type="evidence" value="ECO:0007669"/>
    <property type="project" value="UniProtKB-KW"/>
</dbReference>
<dbReference type="EMBL" id="DQ269468">
    <property type="protein sequence ID" value="ABB85357.1"/>
    <property type="molecule type" value="Genomic_DNA"/>
</dbReference>
<keyword evidence="9 15" id="KW-1177">Microtubular inwards viral transport</keyword>
<evidence type="ECO:0000256" key="12">
    <source>
        <dbReference type="ARBA" id="ARBA00023125"/>
    </source>
</evidence>
<dbReference type="GO" id="GO:0005198">
    <property type="term" value="F:structural molecule activity"/>
    <property type="evidence" value="ECO:0007669"/>
    <property type="project" value="UniProtKB-UniRule"/>
</dbReference>
<evidence type="ECO:0000256" key="5">
    <source>
        <dbReference type="ARBA" id="ARBA00022581"/>
    </source>
</evidence>
<keyword evidence="8 15" id="KW-0426">Late protein</keyword>
<organism evidence="16 17">
    <name type="scientific">Micromys minutus papillomavirus</name>
    <name type="common">MmPV</name>
    <name type="synonym">Old world harvest mouse papillomavirus</name>
    <dbReference type="NCBI Taxonomy" id="10568"/>
    <lineage>
        <taxon>Viruses</taxon>
        <taxon>Monodnaviria</taxon>
        <taxon>Shotokuvirae</taxon>
        <taxon>Cossaviricota</taxon>
        <taxon>Papovaviricetes</taxon>
        <taxon>Zurhausenvirales</taxon>
        <taxon>Papillomaviridae</taxon>
        <taxon>Firstpapillomavirinae</taxon>
        <taxon>Pipapillomavirus</taxon>
        <taxon>Pipapillomavirus 2</taxon>
    </lineage>
</organism>
<comment type="subcellular location">
    <subcellularLocation>
        <location evidence="15">Virion</location>
    </subcellularLocation>
    <subcellularLocation>
        <location evidence="15">Host nucleus</location>
    </subcellularLocation>
</comment>
<organismHost>
    <name type="scientific">Micromys minutus</name>
    <name type="common">European harvest mouse</name>
    <dbReference type="NCBI Taxonomy" id="13151"/>
</organismHost>
<dbReference type="OrthoDB" id="8047at10239"/>
<dbReference type="HAMAP" id="MF_04003">
    <property type="entry name" value="PPV_L2"/>
    <property type="match status" value="1"/>
</dbReference>
<evidence type="ECO:0000256" key="2">
    <source>
        <dbReference type="ARBA" id="ARBA00022553"/>
    </source>
</evidence>
<keyword evidence="2 15" id="KW-0597">Phosphoprotein</keyword>
<keyword evidence="10" id="KW-1039">Host endosome</keyword>
<evidence type="ECO:0000256" key="3">
    <source>
        <dbReference type="ARBA" id="ARBA00022561"/>
    </source>
</evidence>
<dbReference type="RefSeq" id="YP_873944.1">
    <property type="nucleotide sequence ID" value="NC_008582.1"/>
</dbReference>
<dbReference type="GO" id="GO:0019028">
    <property type="term" value="C:viral capsid"/>
    <property type="evidence" value="ECO:0007669"/>
    <property type="project" value="UniProtKB-UniRule"/>
</dbReference>
<comment type="caution">
    <text evidence="15">Lacks conserved residue(s) required for the propagation of feature annotation.</text>
</comment>
<keyword evidence="6" id="KW-1040">Host Golgi apparatus</keyword>
<keyword evidence="14 15" id="KW-1160">Virus entry into host cell</keyword>
<evidence type="ECO:0000313" key="17">
    <source>
        <dbReference type="Proteomes" id="UP000148062"/>
    </source>
</evidence>
<comment type="function">
    <text evidence="15">Minor protein of the capsid that localizes along the inner surface of the virion, within the central cavities beneath the L1 pentamers. Plays a role in capsid stabilization through interaction with the major capsid protein L1. Once the virion enters the host cell, L2 escorts the genomic DNA into the nucleus by promoting escape from the endosomal compartments and traffic through the host Golgi network. Mechanistically, the C-terminus of L2 possesses a cell-penetrating peptide that protudes from the host endosome, interacts with host cytoplasmic retromer cargo and thereby mediates the capsid delivery to the host trans-Golgi network. Plays a role through its interaction with host dynein in the intracellular microtubule-dependent transport of viral capsid toward the nucleus. Mediates the viral genome import into the nucleus through binding to host importins. Once within the nucleus, L2 localizes viral genomes to host PML bodies in order to activate early gene expression for establishment of infection. Later on, promotes late gene expression by interacting with the viral E2 protein and by inhibiting its transcriptional activation functions. During virion assembly, encapsidates the genome by direct interaction with the viral DNA.</text>
</comment>
<evidence type="ECO:0000256" key="8">
    <source>
        <dbReference type="ARBA" id="ARBA00022921"/>
    </source>
</evidence>
<dbReference type="GO" id="GO:0003677">
    <property type="term" value="F:DNA binding"/>
    <property type="evidence" value="ECO:0007669"/>
    <property type="project" value="UniProtKB-UniRule"/>
</dbReference>
<reference evidence="16 17" key="1">
    <citation type="journal article" date="2007" name="J. Gen. Virol.">
        <title>Complete genomic characterization of a murine papillomavirus isolated from papillomatous lesions of a European harvest mouse (Micromys minutus).</title>
        <authorList>
            <person name="Van Doorslaer K."/>
            <person name="Rector A."/>
            <person name="Jenson A.B."/>
            <person name="Sundberg J.P."/>
            <person name="Van Ranst M."/>
            <person name="Ghim S.J."/>
        </authorList>
    </citation>
    <scope>NUCLEOTIDE SEQUENCE [LARGE SCALE GENOMIC DNA]</scope>
</reference>
<dbReference type="GO" id="GO:0075732">
    <property type="term" value="P:viral penetration into host nucleus"/>
    <property type="evidence" value="ECO:0007669"/>
    <property type="project" value="UniProtKB-KW"/>
</dbReference>
<dbReference type="GO" id="GO:0075521">
    <property type="term" value="P:microtubule-dependent intracellular transport of viral material towards nucleus"/>
    <property type="evidence" value="ECO:0007669"/>
    <property type="project" value="UniProtKB-UniRule"/>
</dbReference>
<accession>A0EPK8</accession>
<keyword evidence="4 15" id="KW-1048">Host nucleus</keyword>
<evidence type="ECO:0000256" key="14">
    <source>
        <dbReference type="ARBA" id="ARBA00023296"/>
    </source>
</evidence>
<evidence type="ECO:0000256" key="1">
    <source>
        <dbReference type="ARBA" id="ARBA00022524"/>
    </source>
</evidence>
<feature type="disulfide bond" evidence="15">
    <location>
        <begin position="22"/>
        <end position="28"/>
    </location>
</feature>
<dbReference type="GO" id="GO:0043657">
    <property type="term" value="C:host cell"/>
    <property type="evidence" value="ECO:0007669"/>
    <property type="project" value="GOC"/>
</dbReference>
<gene>
    <name evidence="15" type="primary">L2</name>
</gene>
<dbReference type="InterPro" id="IPR000784">
    <property type="entry name" value="Late_L2"/>
</dbReference>
<sequence length="532" mass="56559">MVAATRAKRVKRDSAPNLYRQCQVTGNCPPDVVNKVEGNTLADKLLKIFSSIIYLGGLGIGTGSGSGETFGYGSINPGGGRITGTGTVMRPGVTIEPIGPSDIVPVSPGDTSIVPLLEATPDVPIDGGPEVPPPGPDISTVDVTSTIDNVSDVNVSSGTTITNADSAVIDVQPAPTGPRRVTVSRSSHNNPAYVSVSHQSQGLGEGGGFVVAGESSGILSSTHEIDAAIIVGGIPPPETIFEDIELDSFSGSGGYSEFGIEDPLSSTPRTPIERAVSRFRDLYNRRVEQVRVTNQAQFLENAGRAVTFENPAYSPDDISLIFEQDVAEVSAAPDPLFTDIIRLGRQRLSETADRTVRVSRLGQRGTIRTRSGLQIGGKVHYYTDLSPVVAENIELSTLGELSGEAELVDGIGNSSFIGEQPADSSSMFGESFELLDVDSIDLSNSRLEFTFRGPRTTYTVPIDNLQIGPGMYLPDIGTGTHVIYPGISDVNLTNLSTPEDRPGADVVVVPEDSVDYYLHPSLRKRKRKYVFH</sequence>
<dbReference type="Proteomes" id="UP000148062">
    <property type="component" value="Segment"/>
</dbReference>
<dbReference type="Pfam" id="PF00513">
    <property type="entry name" value="Late_protein_L2"/>
    <property type="match status" value="1"/>
</dbReference>
<protein>
    <recommendedName>
        <fullName evidence="15">Minor capsid protein L2</fullName>
    </recommendedName>
</protein>
<keyword evidence="7 15" id="KW-0946">Virion</keyword>
<keyword evidence="11 15" id="KW-1176">Cytoplasmic inwards viral transport</keyword>
<keyword evidence="5 15" id="KW-0945">Host-virus interaction</keyword>
<evidence type="ECO:0000256" key="4">
    <source>
        <dbReference type="ARBA" id="ARBA00022562"/>
    </source>
</evidence>
<evidence type="ECO:0000256" key="13">
    <source>
        <dbReference type="ARBA" id="ARBA00023157"/>
    </source>
</evidence>
<comment type="similarity">
    <text evidence="15">Belongs to the papillomaviridae L2 protein family.</text>
</comment>
<comment type="PTM">
    <text evidence="15">Highly phosphorylated.</text>
</comment>
<dbReference type="KEGG" id="vg:5075639"/>
<evidence type="ECO:0000256" key="10">
    <source>
        <dbReference type="ARBA" id="ARBA00023046"/>
    </source>
</evidence>
<proteinExistence type="inferred from homology"/>
<name>A0EPK8_MMPV</name>
<evidence type="ECO:0000256" key="6">
    <source>
        <dbReference type="ARBA" id="ARBA00022812"/>
    </source>
</evidence>
<evidence type="ECO:0000256" key="11">
    <source>
        <dbReference type="ARBA" id="ARBA00023120"/>
    </source>
</evidence>
<evidence type="ECO:0000256" key="9">
    <source>
        <dbReference type="ARBA" id="ARBA00022952"/>
    </source>
</evidence>
<evidence type="ECO:0000256" key="7">
    <source>
        <dbReference type="ARBA" id="ARBA00022844"/>
    </source>
</evidence>
<evidence type="ECO:0000256" key="15">
    <source>
        <dbReference type="HAMAP-Rule" id="MF_04003"/>
    </source>
</evidence>
<comment type="subunit">
    <text evidence="15">Interacts with major capsid protein L1. Interacts with E2; this interaction inhibits E2 transcriptional activity but not the DNA replication function E2. Interacts with host HSPA8; this interaction is required for L2 nuclear translocation. Interacts with host importins KPNB2 and KPNB3. Forms a complex with importin alpha2-beta1 heterodimers via interaction with the importin alpha2 adapter. Interacts with host DYNLT1; this interaction is essential for virus intracellular transport during entry. Interacts (via C-terminus) with host retromer subunits VPS35 AND VPS29.</text>
</comment>
<keyword evidence="12 15" id="KW-0238">DNA-binding</keyword>
<keyword evidence="1 15" id="KW-1163">Viral penetration into host nucleus</keyword>
<keyword evidence="13 15" id="KW-1015">Disulfide bond</keyword>
<keyword evidence="3 15" id="KW-0167">Capsid protein</keyword>